<evidence type="ECO:0000313" key="9">
    <source>
        <dbReference type="EMBL" id="EGC34240.1"/>
    </source>
</evidence>
<keyword evidence="4" id="KW-0256">Endoplasmic reticulum</keyword>
<evidence type="ECO:0000256" key="5">
    <source>
        <dbReference type="ARBA" id="ARBA00023004"/>
    </source>
</evidence>
<comment type="similarity">
    <text evidence="6">Belongs to the cytochrome b5 family. MAPR subfamily.</text>
</comment>
<keyword evidence="3" id="KW-0479">Metal-binding</keyword>
<dbReference type="STRING" id="5786.F0ZPA3"/>
<feature type="transmembrane region" description="Helical" evidence="7">
    <location>
        <begin position="7"/>
        <end position="25"/>
    </location>
</feature>
<keyword evidence="7" id="KW-1133">Transmembrane helix</keyword>
<keyword evidence="2" id="KW-0349">Heme</keyword>
<evidence type="ECO:0000259" key="8">
    <source>
        <dbReference type="SMART" id="SM01117"/>
    </source>
</evidence>
<keyword evidence="7" id="KW-0812">Transmembrane</keyword>
<name>F0ZPA3_DICPU</name>
<dbReference type="Proteomes" id="UP000001064">
    <property type="component" value="Unassembled WGS sequence"/>
</dbReference>
<dbReference type="Gene3D" id="3.10.120.10">
    <property type="entry name" value="Cytochrome b5-like heme/steroid binding domain"/>
    <property type="match status" value="1"/>
</dbReference>
<gene>
    <name evidence="9" type="ORF">DICPUDRAFT_92264</name>
</gene>
<dbReference type="GeneID" id="10500227"/>
<evidence type="ECO:0000256" key="2">
    <source>
        <dbReference type="ARBA" id="ARBA00022617"/>
    </source>
</evidence>
<dbReference type="EMBL" id="GL871106">
    <property type="protein sequence ID" value="EGC34240.1"/>
    <property type="molecule type" value="Genomic_DNA"/>
</dbReference>
<dbReference type="InterPro" id="IPR036400">
    <property type="entry name" value="Cyt_B5-like_heme/steroid_sf"/>
</dbReference>
<dbReference type="PANTHER" id="PTHR10281">
    <property type="entry name" value="MEMBRANE-ASSOCIATED PROGESTERONE RECEPTOR COMPONENT-RELATED"/>
    <property type="match status" value="1"/>
</dbReference>
<keyword evidence="5" id="KW-0408">Iron</keyword>
<dbReference type="AlphaFoldDB" id="F0ZPA3"/>
<feature type="domain" description="Cytochrome b5 heme-binding" evidence="8">
    <location>
        <begin position="46"/>
        <end position="147"/>
    </location>
</feature>
<dbReference type="OrthoDB" id="547796at2759"/>
<organism evidence="9 10">
    <name type="scientific">Dictyostelium purpureum</name>
    <name type="common">Slime mold</name>
    <dbReference type="NCBI Taxonomy" id="5786"/>
    <lineage>
        <taxon>Eukaryota</taxon>
        <taxon>Amoebozoa</taxon>
        <taxon>Evosea</taxon>
        <taxon>Eumycetozoa</taxon>
        <taxon>Dictyostelia</taxon>
        <taxon>Dictyosteliales</taxon>
        <taxon>Dictyosteliaceae</taxon>
        <taxon>Dictyostelium</taxon>
    </lineage>
</organism>
<evidence type="ECO:0000256" key="6">
    <source>
        <dbReference type="ARBA" id="ARBA00038357"/>
    </source>
</evidence>
<evidence type="ECO:0000313" key="10">
    <source>
        <dbReference type="Proteomes" id="UP000001064"/>
    </source>
</evidence>
<comment type="subcellular location">
    <subcellularLocation>
        <location evidence="1">Endoplasmic reticulum</location>
    </subcellularLocation>
</comment>
<dbReference type="InterPro" id="IPR050577">
    <property type="entry name" value="MAPR/NEUFC/NENF-like"/>
</dbReference>
<keyword evidence="7" id="KW-0472">Membrane</keyword>
<dbReference type="RefSeq" id="XP_003289250.1">
    <property type="nucleotide sequence ID" value="XM_003289202.1"/>
</dbReference>
<dbReference type="eggNOG" id="KOG1110">
    <property type="taxonomic scope" value="Eukaryota"/>
</dbReference>
<accession>F0ZPA3</accession>
<dbReference type="VEuPathDB" id="AmoebaDB:DICPUDRAFT_92264"/>
<dbReference type="PANTHER" id="PTHR10281:SF72">
    <property type="entry name" value="NEUDESIN"/>
    <property type="match status" value="1"/>
</dbReference>
<keyword evidence="10" id="KW-1185">Reference proteome</keyword>
<proteinExistence type="inferred from homology"/>
<evidence type="ECO:0000256" key="3">
    <source>
        <dbReference type="ARBA" id="ARBA00022723"/>
    </source>
</evidence>
<dbReference type="GO" id="GO:0005783">
    <property type="term" value="C:endoplasmic reticulum"/>
    <property type="evidence" value="ECO:0000318"/>
    <property type="project" value="GO_Central"/>
</dbReference>
<sequence length="149" mass="16945">MFDIPEELVYAVLIIIILYLVKVIASPKEVVVAKPKPKPQYEKRDYTLEELKQYNGTDETKPIFIAIKGKIYDVTAKSSTYGPGGAYNTFSGNDATICLAKSSFEDADINKKWTEKSLEELPEEHKESLNGWINFFSERYILVGNVKQE</sequence>
<dbReference type="InParanoid" id="F0ZPA3"/>
<dbReference type="GO" id="GO:0012505">
    <property type="term" value="C:endomembrane system"/>
    <property type="evidence" value="ECO:0000318"/>
    <property type="project" value="GO_Central"/>
</dbReference>
<dbReference type="InterPro" id="IPR001199">
    <property type="entry name" value="Cyt_B5-like_heme/steroid-bd"/>
</dbReference>
<dbReference type="GO" id="GO:0016020">
    <property type="term" value="C:membrane"/>
    <property type="evidence" value="ECO:0000318"/>
    <property type="project" value="GO_Central"/>
</dbReference>
<dbReference type="GO" id="GO:0046872">
    <property type="term" value="F:metal ion binding"/>
    <property type="evidence" value="ECO:0007669"/>
    <property type="project" value="UniProtKB-KW"/>
</dbReference>
<dbReference type="SMART" id="SM01117">
    <property type="entry name" value="Cyt-b5"/>
    <property type="match status" value="1"/>
</dbReference>
<evidence type="ECO:0000256" key="7">
    <source>
        <dbReference type="SAM" id="Phobius"/>
    </source>
</evidence>
<dbReference type="FunFam" id="3.10.120.10:FF:000003">
    <property type="entry name" value="membrane-associated progesterone receptor component 1"/>
    <property type="match status" value="1"/>
</dbReference>
<reference evidence="10" key="1">
    <citation type="journal article" date="2011" name="Genome Biol.">
        <title>Comparative genomics of the social amoebae Dictyostelium discoideum and Dictyostelium purpureum.</title>
        <authorList>
            <consortium name="US DOE Joint Genome Institute (JGI-PGF)"/>
            <person name="Sucgang R."/>
            <person name="Kuo A."/>
            <person name="Tian X."/>
            <person name="Salerno W."/>
            <person name="Parikh A."/>
            <person name="Feasley C.L."/>
            <person name="Dalin E."/>
            <person name="Tu H."/>
            <person name="Huang E."/>
            <person name="Barry K."/>
            <person name="Lindquist E."/>
            <person name="Shapiro H."/>
            <person name="Bruce D."/>
            <person name="Schmutz J."/>
            <person name="Salamov A."/>
            <person name="Fey P."/>
            <person name="Gaudet P."/>
            <person name="Anjard C."/>
            <person name="Babu M.M."/>
            <person name="Basu S."/>
            <person name="Bushmanova Y."/>
            <person name="van der Wel H."/>
            <person name="Katoh-Kurasawa M."/>
            <person name="Dinh C."/>
            <person name="Coutinho P.M."/>
            <person name="Saito T."/>
            <person name="Elias M."/>
            <person name="Schaap P."/>
            <person name="Kay R.R."/>
            <person name="Henrissat B."/>
            <person name="Eichinger L."/>
            <person name="Rivero F."/>
            <person name="Putnam N.H."/>
            <person name="West C.M."/>
            <person name="Loomis W.F."/>
            <person name="Chisholm R.L."/>
            <person name="Shaulsky G."/>
            <person name="Strassmann J.E."/>
            <person name="Queller D.C."/>
            <person name="Kuspa A."/>
            <person name="Grigoriev I.V."/>
        </authorList>
    </citation>
    <scope>NUCLEOTIDE SEQUENCE [LARGE SCALE GENOMIC DNA]</scope>
    <source>
        <strain evidence="10">QSDP1</strain>
    </source>
</reference>
<protein>
    <recommendedName>
        <fullName evidence="8">Cytochrome b5 heme-binding domain-containing protein</fullName>
    </recommendedName>
</protein>
<dbReference type="KEGG" id="dpp:DICPUDRAFT_92264"/>
<dbReference type="FunCoup" id="F0ZPA3">
    <property type="interactions" value="430"/>
</dbReference>
<dbReference type="Pfam" id="PF00173">
    <property type="entry name" value="Cyt-b5"/>
    <property type="match status" value="1"/>
</dbReference>
<dbReference type="SUPFAM" id="SSF55856">
    <property type="entry name" value="Cytochrome b5-like heme/steroid binding domain"/>
    <property type="match status" value="1"/>
</dbReference>
<dbReference type="OMA" id="PGGSYCM"/>
<evidence type="ECO:0000256" key="1">
    <source>
        <dbReference type="ARBA" id="ARBA00004240"/>
    </source>
</evidence>
<evidence type="ECO:0000256" key="4">
    <source>
        <dbReference type="ARBA" id="ARBA00022824"/>
    </source>
</evidence>